<dbReference type="SUPFAM" id="SSF103473">
    <property type="entry name" value="MFS general substrate transporter"/>
    <property type="match status" value="1"/>
</dbReference>
<dbReference type="InterPro" id="IPR020846">
    <property type="entry name" value="MFS_dom"/>
</dbReference>
<dbReference type="Proteomes" id="UP000616114">
    <property type="component" value="Unassembled WGS sequence"/>
</dbReference>
<feature type="transmembrane region" description="Helical" evidence="6">
    <location>
        <begin position="207"/>
        <end position="228"/>
    </location>
</feature>
<dbReference type="AlphaFoldDB" id="A0A8J2XKA3"/>
<dbReference type="GO" id="GO:0022857">
    <property type="term" value="F:transmembrane transporter activity"/>
    <property type="evidence" value="ECO:0007669"/>
    <property type="project" value="InterPro"/>
</dbReference>
<evidence type="ECO:0000259" key="7">
    <source>
        <dbReference type="PROSITE" id="PS50850"/>
    </source>
</evidence>
<dbReference type="Pfam" id="PF07690">
    <property type="entry name" value="MFS_1"/>
    <property type="match status" value="1"/>
</dbReference>
<comment type="caution">
    <text evidence="8">The sequence shown here is derived from an EMBL/GenBank/DDBJ whole genome shotgun (WGS) entry which is preliminary data.</text>
</comment>
<feature type="transmembrane region" description="Helical" evidence="6">
    <location>
        <begin position="47"/>
        <end position="67"/>
    </location>
</feature>
<comment type="subcellular location">
    <subcellularLocation>
        <location evidence="1">Cell membrane</location>
        <topology evidence="1">Multi-pass membrane protein</topology>
    </subcellularLocation>
</comment>
<keyword evidence="5 6" id="KW-0472">Membrane</keyword>
<feature type="transmembrane region" description="Helical" evidence="6">
    <location>
        <begin position="357"/>
        <end position="377"/>
    </location>
</feature>
<gene>
    <name evidence="8" type="ORF">GCM10011333_14830</name>
</gene>
<proteinExistence type="predicted"/>
<feature type="transmembrane region" description="Helical" evidence="6">
    <location>
        <begin position="167"/>
        <end position="187"/>
    </location>
</feature>
<keyword evidence="4 6" id="KW-1133">Transmembrane helix</keyword>
<dbReference type="RefSeq" id="WP_188550291.1">
    <property type="nucleotide sequence ID" value="NZ_BMFY01000005.1"/>
</dbReference>
<evidence type="ECO:0000256" key="3">
    <source>
        <dbReference type="ARBA" id="ARBA00022692"/>
    </source>
</evidence>
<name>A0A8J2XKA3_9MICO</name>
<reference evidence="8" key="1">
    <citation type="journal article" date="2014" name="Int. J. Syst. Evol. Microbiol.">
        <title>Complete genome sequence of Corynebacterium casei LMG S-19264T (=DSM 44701T), isolated from a smear-ripened cheese.</title>
        <authorList>
            <consortium name="US DOE Joint Genome Institute (JGI-PGF)"/>
            <person name="Walter F."/>
            <person name="Albersmeier A."/>
            <person name="Kalinowski J."/>
            <person name="Ruckert C."/>
        </authorList>
    </citation>
    <scope>NUCLEOTIDE SEQUENCE</scope>
    <source>
        <strain evidence="8">CGMCC 1.12785</strain>
    </source>
</reference>
<evidence type="ECO:0000256" key="2">
    <source>
        <dbReference type="ARBA" id="ARBA00022475"/>
    </source>
</evidence>
<feature type="transmembrane region" description="Helical" evidence="6">
    <location>
        <begin position="79"/>
        <end position="98"/>
    </location>
</feature>
<accession>A0A8J2XKA3</accession>
<dbReference type="PANTHER" id="PTHR43124">
    <property type="entry name" value="PURINE EFFLUX PUMP PBUE"/>
    <property type="match status" value="1"/>
</dbReference>
<keyword evidence="2" id="KW-1003">Cell membrane</keyword>
<feature type="transmembrane region" description="Helical" evidence="6">
    <location>
        <begin position="104"/>
        <end position="126"/>
    </location>
</feature>
<protein>
    <submittedName>
        <fullName evidence="8">MFS transporter</fullName>
    </submittedName>
</protein>
<dbReference type="Gene3D" id="1.20.1250.20">
    <property type="entry name" value="MFS general substrate transporter like domains"/>
    <property type="match status" value="1"/>
</dbReference>
<feature type="transmembrane region" description="Helical" evidence="6">
    <location>
        <begin position="138"/>
        <end position="161"/>
    </location>
</feature>
<keyword evidence="3 6" id="KW-0812">Transmembrane</keyword>
<feature type="domain" description="Major facilitator superfamily (MFS) profile" evidence="7">
    <location>
        <begin position="12"/>
        <end position="383"/>
    </location>
</feature>
<dbReference type="GO" id="GO:0005886">
    <property type="term" value="C:plasma membrane"/>
    <property type="evidence" value="ECO:0007669"/>
    <property type="project" value="UniProtKB-SubCell"/>
</dbReference>
<evidence type="ECO:0000256" key="1">
    <source>
        <dbReference type="ARBA" id="ARBA00004651"/>
    </source>
</evidence>
<dbReference type="PANTHER" id="PTHR43124:SF3">
    <property type="entry name" value="CHLORAMPHENICOL EFFLUX PUMP RV0191"/>
    <property type="match status" value="1"/>
</dbReference>
<feature type="transmembrane region" description="Helical" evidence="6">
    <location>
        <begin position="240"/>
        <end position="260"/>
    </location>
</feature>
<dbReference type="CDD" id="cd17324">
    <property type="entry name" value="MFS_NepI_like"/>
    <property type="match status" value="1"/>
</dbReference>
<organism evidence="8 9">
    <name type="scientific">Sediminivirga luteola</name>
    <dbReference type="NCBI Taxonomy" id="1774748"/>
    <lineage>
        <taxon>Bacteria</taxon>
        <taxon>Bacillati</taxon>
        <taxon>Actinomycetota</taxon>
        <taxon>Actinomycetes</taxon>
        <taxon>Micrococcales</taxon>
        <taxon>Brevibacteriaceae</taxon>
        <taxon>Sediminivirga</taxon>
    </lineage>
</organism>
<evidence type="ECO:0000313" key="9">
    <source>
        <dbReference type="Proteomes" id="UP000616114"/>
    </source>
</evidence>
<keyword evidence="9" id="KW-1185">Reference proteome</keyword>
<evidence type="ECO:0000256" key="6">
    <source>
        <dbReference type="SAM" id="Phobius"/>
    </source>
</evidence>
<evidence type="ECO:0000313" key="8">
    <source>
        <dbReference type="EMBL" id="GGA12957.1"/>
    </source>
</evidence>
<dbReference type="InterPro" id="IPR050189">
    <property type="entry name" value="MFS_Efflux_Transporters"/>
</dbReference>
<evidence type="ECO:0000256" key="4">
    <source>
        <dbReference type="ARBA" id="ARBA00022989"/>
    </source>
</evidence>
<evidence type="ECO:0000256" key="5">
    <source>
        <dbReference type="ARBA" id="ARBA00023136"/>
    </source>
</evidence>
<sequence>MAHTGGLGSARTGLLVLAAAAFAALTTEVAPVGLLLEISRSFGVEEARVGVLVSAYAVMVAILAIPVTMATRRLRRKPLLIATLAGFLLCNALTFLAPSFGVLALARILGGATHALFFSICIGYAARLAPPGATGRAMALVSVGVSAGLVLGVPGVSAIGAALGWRWSFVALTALLGVVVALAMFVLPDVPAPRAAGGGDRRRRPALLLVVLANGLTYLGHYVLYTYISSLLVRSGVGPAWVGAALFALGATSLLGIRLAAPHLDRRPRASAAAVPAGMAAGIAVIALAYPALVPVFLAAMLWSLAFGPAASVYQSAAVRTGSAEPETAGAWVVATSNAGIAGGAALGSMVFAQSGITMLAVIAAVLLGASALLTVVGRNSFRDVPAHAGS</sequence>
<dbReference type="EMBL" id="BMFY01000005">
    <property type="protein sequence ID" value="GGA12957.1"/>
    <property type="molecule type" value="Genomic_DNA"/>
</dbReference>
<dbReference type="PROSITE" id="PS50850">
    <property type="entry name" value="MFS"/>
    <property type="match status" value="1"/>
</dbReference>
<dbReference type="InterPro" id="IPR011701">
    <property type="entry name" value="MFS"/>
</dbReference>
<dbReference type="InterPro" id="IPR036259">
    <property type="entry name" value="MFS_trans_sf"/>
</dbReference>
<reference evidence="8" key="2">
    <citation type="submission" date="2020-09" db="EMBL/GenBank/DDBJ databases">
        <authorList>
            <person name="Sun Q."/>
            <person name="Zhou Y."/>
        </authorList>
    </citation>
    <scope>NUCLEOTIDE SEQUENCE</scope>
    <source>
        <strain evidence="8">CGMCC 1.12785</strain>
    </source>
</reference>